<keyword evidence="5" id="KW-0326">Glycosidase</keyword>
<evidence type="ECO:0000256" key="2">
    <source>
        <dbReference type="ARBA" id="ARBA00005641"/>
    </source>
</evidence>
<dbReference type="AlphaFoldDB" id="A0A8X8W957"/>
<evidence type="ECO:0000313" key="9">
    <source>
        <dbReference type="Proteomes" id="UP000298416"/>
    </source>
</evidence>
<name>A0A8X8W957_SALSN</name>
<comment type="caution">
    <text evidence="8">The sequence shown here is derived from an EMBL/GenBank/DDBJ whole genome shotgun (WGS) entry which is preliminary data.</text>
</comment>
<dbReference type="PANTHER" id="PTHR31451">
    <property type="match status" value="1"/>
</dbReference>
<keyword evidence="6" id="KW-0732">Signal</keyword>
<dbReference type="EC" id="3.2.1.78" evidence="3"/>
<dbReference type="Gene3D" id="3.20.20.80">
    <property type="entry name" value="Glycosidases"/>
    <property type="match status" value="2"/>
</dbReference>
<dbReference type="Proteomes" id="UP000298416">
    <property type="component" value="Unassembled WGS sequence"/>
</dbReference>
<protein>
    <recommendedName>
        <fullName evidence="3">mannan endo-1,4-beta-mannosidase</fullName>
        <ecNumber evidence="3">3.2.1.78</ecNumber>
    </recommendedName>
</protein>
<dbReference type="EMBL" id="PNBA02000019">
    <property type="protein sequence ID" value="KAG6390213.1"/>
    <property type="molecule type" value="Genomic_DNA"/>
</dbReference>
<dbReference type="GO" id="GO:0000272">
    <property type="term" value="P:polysaccharide catabolic process"/>
    <property type="evidence" value="ECO:0007669"/>
    <property type="project" value="InterPro"/>
</dbReference>
<dbReference type="PANTHER" id="PTHR31451:SF59">
    <property type="entry name" value="MANNAN ENDO-1,4-BETA-MANNOSIDASE"/>
    <property type="match status" value="1"/>
</dbReference>
<organism evidence="8">
    <name type="scientific">Salvia splendens</name>
    <name type="common">Scarlet sage</name>
    <dbReference type="NCBI Taxonomy" id="180675"/>
    <lineage>
        <taxon>Eukaryota</taxon>
        <taxon>Viridiplantae</taxon>
        <taxon>Streptophyta</taxon>
        <taxon>Embryophyta</taxon>
        <taxon>Tracheophyta</taxon>
        <taxon>Spermatophyta</taxon>
        <taxon>Magnoliopsida</taxon>
        <taxon>eudicotyledons</taxon>
        <taxon>Gunneridae</taxon>
        <taxon>Pentapetalae</taxon>
        <taxon>asterids</taxon>
        <taxon>lamiids</taxon>
        <taxon>Lamiales</taxon>
        <taxon>Lamiaceae</taxon>
        <taxon>Nepetoideae</taxon>
        <taxon>Mentheae</taxon>
        <taxon>Salviinae</taxon>
        <taxon>Salvia</taxon>
        <taxon>Salvia subgen. Calosphace</taxon>
        <taxon>core Calosphace</taxon>
    </lineage>
</organism>
<dbReference type="InterPro" id="IPR017853">
    <property type="entry name" value="GH"/>
</dbReference>
<comment type="catalytic activity">
    <reaction evidence="1">
        <text>Random hydrolysis of (1-&gt;4)-beta-D-mannosidic linkages in mannans, galactomannans and glucomannans.</text>
        <dbReference type="EC" id="3.2.1.78"/>
    </reaction>
</comment>
<dbReference type="InterPro" id="IPR001547">
    <property type="entry name" value="Glyco_hydro_5"/>
</dbReference>
<reference evidence="8" key="1">
    <citation type="submission" date="2018-01" db="EMBL/GenBank/DDBJ databases">
        <authorList>
            <person name="Mao J.F."/>
        </authorList>
    </citation>
    <scope>NUCLEOTIDE SEQUENCE</scope>
    <source>
        <strain evidence="8">Huo1</strain>
        <tissue evidence="8">Leaf</tissue>
    </source>
</reference>
<evidence type="ECO:0000256" key="3">
    <source>
        <dbReference type="ARBA" id="ARBA00012706"/>
    </source>
</evidence>
<evidence type="ECO:0000256" key="5">
    <source>
        <dbReference type="ARBA" id="ARBA00023295"/>
    </source>
</evidence>
<feature type="chain" id="PRO_5036501849" description="mannan endo-1,4-beta-mannosidase" evidence="6">
    <location>
        <begin position="22"/>
        <end position="356"/>
    </location>
</feature>
<proteinExistence type="inferred from homology"/>
<evidence type="ECO:0000256" key="4">
    <source>
        <dbReference type="ARBA" id="ARBA00022801"/>
    </source>
</evidence>
<evidence type="ECO:0000256" key="1">
    <source>
        <dbReference type="ARBA" id="ARBA00001678"/>
    </source>
</evidence>
<feature type="signal peptide" evidence="6">
    <location>
        <begin position="1"/>
        <end position="21"/>
    </location>
</feature>
<sequence length="356" mass="40583">MVSTTWIIAMFLLLEAQFSLGRMVPSNLGFLVQGSPFLFNGFNSYWMMKVASDPDNHHKVTDAFREASTAGLTVCRTWAFGDGGDPALQISPGVYDERVFQRVVTRLNVFTGVSYRDEAMIMAWELMNEPRCQTDYSGATLNVTDKTLANKFVNVELGWVQEMASFVKSIDKNHLLELGMEGFYGDSIPQRKQVNPGYEFGTDFISNNLVKEIDFATIHAYPDVWLPGKSEDEQKEFMERWMWNHWEDARYILKKPLVIAEFGRRSKDGLVERDLYIGSIYRDVFRYATSGGTMSVVGQWKLDMASDGTRMDDYHDGYEIILSQSPSTSGIISRQSHAMNALMSQFFTRDNIIRLA</sequence>
<comment type="similarity">
    <text evidence="2">Belongs to the glycosyl hydrolase 5 (cellulase A) family.</text>
</comment>
<dbReference type="GO" id="GO:0016985">
    <property type="term" value="F:mannan endo-1,4-beta-mannosidase activity"/>
    <property type="evidence" value="ECO:0007669"/>
    <property type="project" value="UniProtKB-EC"/>
</dbReference>
<keyword evidence="9" id="KW-1185">Reference proteome</keyword>
<reference evidence="8" key="2">
    <citation type="submission" date="2020-08" db="EMBL/GenBank/DDBJ databases">
        <title>Plant Genome Project.</title>
        <authorList>
            <person name="Zhang R.-G."/>
        </authorList>
    </citation>
    <scope>NUCLEOTIDE SEQUENCE</scope>
    <source>
        <strain evidence="8">Huo1</strain>
        <tissue evidence="8">Leaf</tissue>
    </source>
</reference>
<dbReference type="InterPro" id="IPR045053">
    <property type="entry name" value="MAN-like"/>
</dbReference>
<evidence type="ECO:0000259" key="7">
    <source>
        <dbReference type="Pfam" id="PF26410"/>
    </source>
</evidence>
<feature type="domain" description="Glycoside hydrolase family 5" evidence="7">
    <location>
        <begin position="101"/>
        <end position="310"/>
    </location>
</feature>
<dbReference type="FunFam" id="3.20.20.80:FF:000313">
    <property type="entry name" value="Uncharacterized protein"/>
    <property type="match status" value="1"/>
</dbReference>
<evidence type="ECO:0000313" key="8">
    <source>
        <dbReference type="EMBL" id="KAG6390213.1"/>
    </source>
</evidence>
<gene>
    <name evidence="8" type="ORF">SASPL_147945</name>
</gene>
<accession>A0A8X8W957</accession>
<dbReference type="Pfam" id="PF26410">
    <property type="entry name" value="GH5_mannosidase"/>
    <property type="match status" value="1"/>
</dbReference>
<dbReference type="SUPFAM" id="SSF51445">
    <property type="entry name" value="(Trans)glycosidases"/>
    <property type="match status" value="1"/>
</dbReference>
<keyword evidence="4" id="KW-0378">Hydrolase</keyword>
<evidence type="ECO:0000256" key="6">
    <source>
        <dbReference type="SAM" id="SignalP"/>
    </source>
</evidence>